<dbReference type="PANTHER" id="PTHR43201:SF8">
    <property type="entry name" value="ACYL-COA SYNTHETASE FAMILY MEMBER 3"/>
    <property type="match status" value="1"/>
</dbReference>
<protein>
    <submittedName>
        <fullName evidence="3">Putative AMP-binding enzyme</fullName>
    </submittedName>
</protein>
<name>D9WMS2_9ACTN</name>
<evidence type="ECO:0000256" key="1">
    <source>
        <dbReference type="ARBA" id="ARBA00006432"/>
    </source>
</evidence>
<feature type="domain" description="AMP-dependent synthetase/ligase" evidence="2">
    <location>
        <begin position="37"/>
        <end position="331"/>
    </location>
</feature>
<gene>
    <name evidence="3" type="ORF">SSOG_07652</name>
</gene>
<dbReference type="AlphaFoldDB" id="D9WMS2"/>
<dbReference type="InterPro" id="IPR020845">
    <property type="entry name" value="AMP-binding_CS"/>
</dbReference>
<dbReference type="HOGENOM" id="CLU_000022_59_0_11"/>
<dbReference type="SUPFAM" id="SSF56801">
    <property type="entry name" value="Acetyl-CoA synthetase-like"/>
    <property type="match status" value="1"/>
</dbReference>
<reference evidence="3 4" key="1">
    <citation type="submission" date="2009-02" db="EMBL/GenBank/DDBJ databases">
        <title>Annotation of Streptomyces hygroscopicus strain ATCC 53653.</title>
        <authorList>
            <consortium name="The Broad Institute Genome Sequencing Platform"/>
            <consortium name="Broad Institute Microbial Sequencing Center"/>
            <person name="Fischbach M."/>
            <person name="Godfrey P."/>
            <person name="Ward D."/>
            <person name="Young S."/>
            <person name="Zeng Q."/>
            <person name="Koehrsen M."/>
            <person name="Alvarado L."/>
            <person name="Berlin A.M."/>
            <person name="Bochicchio J."/>
            <person name="Borenstein D."/>
            <person name="Chapman S.B."/>
            <person name="Chen Z."/>
            <person name="Engels R."/>
            <person name="Freedman E."/>
            <person name="Gellesch M."/>
            <person name="Goldberg J."/>
            <person name="Griggs A."/>
            <person name="Gujja S."/>
            <person name="Heilman E.R."/>
            <person name="Heiman D.I."/>
            <person name="Hepburn T.A."/>
            <person name="Howarth C."/>
            <person name="Jen D."/>
            <person name="Larson L."/>
            <person name="Lewis B."/>
            <person name="Mehta T."/>
            <person name="Park D."/>
            <person name="Pearson M."/>
            <person name="Richards J."/>
            <person name="Roberts A."/>
            <person name="Saif S."/>
            <person name="Shea T.D."/>
            <person name="Shenoy N."/>
            <person name="Sisk P."/>
            <person name="Stolte C."/>
            <person name="Sykes S.N."/>
            <person name="Thomson T."/>
            <person name="Walk T."/>
            <person name="White J."/>
            <person name="Yandava C."/>
            <person name="Straight P."/>
            <person name="Clardy J."/>
            <person name="Hung D."/>
            <person name="Kolter R."/>
            <person name="Mekalanos J."/>
            <person name="Walker S."/>
            <person name="Walsh C.T."/>
            <person name="Wieland-Brown L.C."/>
            <person name="Haas B."/>
            <person name="Nusbaum C."/>
            <person name="Birren B."/>
        </authorList>
    </citation>
    <scope>NUCLEOTIDE SEQUENCE [LARGE SCALE GENOMIC DNA]</scope>
    <source>
        <strain evidence="3 4">ATCC 53653</strain>
    </source>
</reference>
<evidence type="ECO:0000313" key="3">
    <source>
        <dbReference type="EMBL" id="EFL27938.1"/>
    </source>
</evidence>
<dbReference type="STRING" id="457427.SSOG_07652"/>
<dbReference type="Proteomes" id="UP000003963">
    <property type="component" value="Unassembled WGS sequence"/>
</dbReference>
<evidence type="ECO:0000313" key="4">
    <source>
        <dbReference type="Proteomes" id="UP000003963"/>
    </source>
</evidence>
<keyword evidence="4" id="KW-1185">Reference proteome</keyword>
<accession>D9WMS2</accession>
<evidence type="ECO:0000259" key="2">
    <source>
        <dbReference type="Pfam" id="PF00501"/>
    </source>
</evidence>
<dbReference type="PANTHER" id="PTHR43201">
    <property type="entry name" value="ACYL-COA SYNTHETASE"/>
    <property type="match status" value="1"/>
</dbReference>
<proteinExistence type="inferred from homology"/>
<sequence>MEREGEPVMAAYVDPEPDWWGADLLGAPPGSALWAQAGHGVTYQTLRTQVAQMRRLFDAYGIRSGHTVALQGAHSFSQLWALFALWSCGAQVMLMGPHVRGKELGRQLDWCRPQFHVSFDAPGHGQETFHDECEVFVRRLLRGRPAATDHCLVQFTSGSTGFAKAIGRTPESLLTELERFKTVGGMPEPRSRVLVLGPLAHSFSLVGGVLYATSTRSTVLLAPHSGRRTVLRTAIRSGADTIIGSPQHFAALAQIDRPVRIPRLRLAISGGEQMAHRVYTRFAERHRVRIGQAYGTTETGIIATDPTGWYGPDTVGMPVPGLQLRLVDGELQVRLDRSPYLPQAGPPGRFLPDGEHTLAGWLRTRDLVEQDPSGALRVLGRFDPLADRRALTRGLDQILLADRTLVRHFERDGHPVG</sequence>
<comment type="similarity">
    <text evidence="1">Belongs to the ATP-dependent AMP-binding enzyme family.</text>
</comment>
<dbReference type="GO" id="GO:0006631">
    <property type="term" value="P:fatty acid metabolic process"/>
    <property type="evidence" value="ECO:0007669"/>
    <property type="project" value="TreeGrafter"/>
</dbReference>
<dbReference type="InterPro" id="IPR042099">
    <property type="entry name" value="ANL_N_sf"/>
</dbReference>
<dbReference type="EMBL" id="GG657754">
    <property type="protein sequence ID" value="EFL27938.1"/>
    <property type="molecule type" value="Genomic_DNA"/>
</dbReference>
<dbReference type="InterPro" id="IPR000873">
    <property type="entry name" value="AMP-dep_synth/lig_dom"/>
</dbReference>
<dbReference type="Gene3D" id="3.40.50.12780">
    <property type="entry name" value="N-terminal domain of ligase-like"/>
    <property type="match status" value="1"/>
</dbReference>
<dbReference type="PROSITE" id="PS00455">
    <property type="entry name" value="AMP_BINDING"/>
    <property type="match status" value="1"/>
</dbReference>
<dbReference type="GO" id="GO:0031956">
    <property type="term" value="F:medium-chain fatty acid-CoA ligase activity"/>
    <property type="evidence" value="ECO:0007669"/>
    <property type="project" value="TreeGrafter"/>
</dbReference>
<organism evidence="3 4">
    <name type="scientific">Streptomyces himastatinicus ATCC 53653</name>
    <dbReference type="NCBI Taxonomy" id="457427"/>
    <lineage>
        <taxon>Bacteria</taxon>
        <taxon>Bacillati</taxon>
        <taxon>Actinomycetota</taxon>
        <taxon>Actinomycetes</taxon>
        <taxon>Kitasatosporales</taxon>
        <taxon>Streptomycetaceae</taxon>
        <taxon>Streptomyces</taxon>
        <taxon>Streptomyces violaceusniger group</taxon>
    </lineage>
</organism>
<dbReference type="Pfam" id="PF00501">
    <property type="entry name" value="AMP-binding"/>
    <property type="match status" value="1"/>
</dbReference>